<protein>
    <recommendedName>
        <fullName evidence="6 13">Glucose-6-phosphate 1-dehydrogenase</fullName>
        <ecNumber evidence="5 13">1.1.1.49</ecNumber>
    </recommendedName>
</protein>
<dbReference type="InterPro" id="IPR022674">
    <property type="entry name" value="G6P_DH_NAD-bd"/>
</dbReference>
<name>A0A7R8W1Q4_9CRUS</name>
<dbReference type="HAMAP" id="MF_00966">
    <property type="entry name" value="G6PD"/>
    <property type="match status" value="1"/>
</dbReference>
<dbReference type="GO" id="GO:0050661">
    <property type="term" value="F:NADP binding"/>
    <property type="evidence" value="ECO:0007669"/>
    <property type="project" value="InterPro"/>
</dbReference>
<evidence type="ECO:0000313" key="14">
    <source>
        <dbReference type="EMBL" id="CAD7223116.1"/>
    </source>
</evidence>
<dbReference type="OrthoDB" id="60984at2759"/>
<dbReference type="PANTHER" id="PTHR23429">
    <property type="entry name" value="GLUCOSE-6-PHOSPHATE 1-DEHYDROGENASE G6PD"/>
    <property type="match status" value="1"/>
</dbReference>
<dbReference type="SUPFAM" id="SSF51735">
    <property type="entry name" value="NAD(P)-binding Rossmann-fold domains"/>
    <property type="match status" value="1"/>
</dbReference>
<dbReference type="SUPFAM" id="SSF55347">
    <property type="entry name" value="Glyceraldehyde-3-phosphate dehydrogenase-like, C-terminal domain"/>
    <property type="match status" value="1"/>
</dbReference>
<evidence type="ECO:0000256" key="9">
    <source>
        <dbReference type="ARBA" id="ARBA00022857"/>
    </source>
</evidence>
<comment type="pathway">
    <text evidence="3 13">Carbohydrate degradation; pentose phosphate pathway; D-ribulose 5-phosphate from D-glucose 6-phosphate (oxidative stage): step 1/3.</text>
</comment>
<evidence type="ECO:0000256" key="8">
    <source>
        <dbReference type="ARBA" id="ARBA00022526"/>
    </source>
</evidence>
<dbReference type="EC" id="1.1.1.49" evidence="5 13"/>
<evidence type="ECO:0000256" key="5">
    <source>
        <dbReference type="ARBA" id="ARBA00013019"/>
    </source>
</evidence>
<evidence type="ECO:0000256" key="12">
    <source>
        <dbReference type="ARBA" id="ARBA00047696"/>
    </source>
</evidence>
<dbReference type="PIRSF" id="PIRSF000110">
    <property type="entry name" value="G6PD"/>
    <property type="match status" value="1"/>
</dbReference>
<dbReference type="PRINTS" id="PR00079">
    <property type="entry name" value="G6PDHDRGNASE"/>
</dbReference>
<comment type="function">
    <text evidence="13">Catalyzes the rate-limiting step of the oxidative pentose-phosphate pathway, which represents a route for the dissimilation of carbohydrates besides glycolysis.</text>
</comment>
<comment type="catalytic activity">
    <reaction evidence="12">
        <text>D-glucose 6-phosphate + NADP(+) = 6-phospho-D-glucono-1,5-lactone + NADPH + H(+)</text>
        <dbReference type="Rhea" id="RHEA:15841"/>
        <dbReference type="ChEBI" id="CHEBI:15378"/>
        <dbReference type="ChEBI" id="CHEBI:57783"/>
        <dbReference type="ChEBI" id="CHEBI:57955"/>
        <dbReference type="ChEBI" id="CHEBI:58349"/>
        <dbReference type="ChEBI" id="CHEBI:61548"/>
        <dbReference type="EC" id="1.1.1.49"/>
    </reaction>
    <physiologicalReaction direction="left-to-right" evidence="12">
        <dbReference type="Rhea" id="RHEA:15842"/>
    </physiologicalReaction>
</comment>
<dbReference type="Gene3D" id="3.30.360.10">
    <property type="entry name" value="Dihydrodipicolinate Reductase, domain 2"/>
    <property type="match status" value="1"/>
</dbReference>
<dbReference type="InterPro" id="IPR022675">
    <property type="entry name" value="G6P_DH_C"/>
</dbReference>
<comment type="subcellular location">
    <subcellularLocation>
        <location evidence="2">Cytoplasm</location>
        <location evidence="2">Cytosol</location>
    </subcellularLocation>
</comment>
<dbReference type="Gene3D" id="3.40.50.720">
    <property type="entry name" value="NAD(P)-binding Rossmann-like Domain"/>
    <property type="match status" value="1"/>
</dbReference>
<gene>
    <name evidence="14" type="ORF">CTOB1V02_LOCUS1110</name>
</gene>
<evidence type="ECO:0000256" key="10">
    <source>
        <dbReference type="ARBA" id="ARBA00023002"/>
    </source>
</evidence>
<dbReference type="GO" id="GO:0006006">
    <property type="term" value="P:glucose metabolic process"/>
    <property type="evidence" value="ECO:0007669"/>
    <property type="project" value="UniProtKB-KW"/>
</dbReference>
<dbReference type="UniPathway" id="UPA00115">
    <property type="reaction ID" value="UER00408"/>
</dbReference>
<sequence>MEESLSLIRQSLKSRKENDFDYEGSAPHVFVIFGASGDLAKKKIYPTVWGLFRDGLLPKNTQIIGYARSKLSVEDVRHKSEPYMKVKPEEQDKVEEFWQINKYHAGSYDTRRDFELLDQEISKAWKGKSNRLFYLALPPSVFEIVTTCIKEACMAKSGWTRVIIEKPFGKDSDSSAKLSNHLAGLFREEEIYRIDHYLGKEMVQNLMTLRFGNQIFGPTWNRVSVASVLISFKEPFGTMGRGGYFDEFGIIRDVMQNHLLQILCLTAMERPCSTHADDIRDEKVKVLKTVAPLQMEDVVLGQYVGDPEGSGDAKLGYLEDKTVPKNSTTPTFAAAVCRINSERWEGVPFILRCGKALNERKAEVRIQYRDVPGDIFGGQSKRNELVIRVQPGEAVYCKVMTKTPGMSFGLEETELDLTYGARYQGIKLPDAYERLILDVFCGSQMHFVRTDELAQAWRIFTPLLHEIEQTKPKPIPYKYGSRGPKEADDLLRNNDFKYYGTYKWTPPRELQK</sequence>
<evidence type="ECO:0000256" key="1">
    <source>
        <dbReference type="ARBA" id="ARBA00002914"/>
    </source>
</evidence>
<keyword evidence="7" id="KW-0963">Cytoplasm</keyword>
<keyword evidence="8 13" id="KW-0313">Glucose metabolism</keyword>
<dbReference type="FunFam" id="3.40.50.720:FF:000111">
    <property type="entry name" value="Glucose-6-phosphate 1-dehydrogenase"/>
    <property type="match status" value="1"/>
</dbReference>
<evidence type="ECO:0000256" key="2">
    <source>
        <dbReference type="ARBA" id="ARBA00004514"/>
    </source>
</evidence>
<evidence type="ECO:0000256" key="7">
    <source>
        <dbReference type="ARBA" id="ARBA00022490"/>
    </source>
</evidence>
<dbReference type="FunFam" id="3.30.360.10:FF:000013">
    <property type="entry name" value="Glucose-6-phosphate 1-dehydrogenase"/>
    <property type="match status" value="1"/>
</dbReference>
<dbReference type="InterPro" id="IPR019796">
    <property type="entry name" value="G6P_DH_AS"/>
</dbReference>
<evidence type="ECO:0000256" key="11">
    <source>
        <dbReference type="ARBA" id="ARBA00023277"/>
    </source>
</evidence>
<reference evidence="14" key="1">
    <citation type="submission" date="2020-11" db="EMBL/GenBank/DDBJ databases">
        <authorList>
            <person name="Tran Van P."/>
        </authorList>
    </citation>
    <scope>NUCLEOTIDE SEQUENCE</scope>
</reference>
<accession>A0A7R8W1Q4</accession>
<keyword evidence="10 13" id="KW-0560">Oxidoreductase</keyword>
<dbReference type="GO" id="GO:0004345">
    <property type="term" value="F:glucose-6-phosphate dehydrogenase activity"/>
    <property type="evidence" value="ECO:0007669"/>
    <property type="project" value="UniProtKB-EC"/>
</dbReference>
<dbReference type="EMBL" id="OB660153">
    <property type="protein sequence ID" value="CAD7223116.1"/>
    <property type="molecule type" value="Genomic_DNA"/>
</dbReference>
<comment type="similarity">
    <text evidence="4 13">Belongs to the glucose-6-phosphate dehydrogenase family.</text>
</comment>
<evidence type="ECO:0000256" key="6">
    <source>
        <dbReference type="ARBA" id="ARBA00020444"/>
    </source>
</evidence>
<evidence type="ECO:0000256" key="4">
    <source>
        <dbReference type="ARBA" id="ARBA00009975"/>
    </source>
</evidence>
<organism evidence="14">
    <name type="scientific">Cyprideis torosa</name>
    <dbReference type="NCBI Taxonomy" id="163714"/>
    <lineage>
        <taxon>Eukaryota</taxon>
        <taxon>Metazoa</taxon>
        <taxon>Ecdysozoa</taxon>
        <taxon>Arthropoda</taxon>
        <taxon>Crustacea</taxon>
        <taxon>Oligostraca</taxon>
        <taxon>Ostracoda</taxon>
        <taxon>Podocopa</taxon>
        <taxon>Podocopida</taxon>
        <taxon>Cytherocopina</taxon>
        <taxon>Cytheroidea</taxon>
        <taxon>Cytherideidae</taxon>
        <taxon>Cyprideis</taxon>
    </lineage>
</organism>
<dbReference type="InterPro" id="IPR001282">
    <property type="entry name" value="G6P_DH"/>
</dbReference>
<dbReference type="GO" id="GO:0009051">
    <property type="term" value="P:pentose-phosphate shunt, oxidative branch"/>
    <property type="evidence" value="ECO:0007669"/>
    <property type="project" value="TreeGrafter"/>
</dbReference>
<dbReference type="Pfam" id="PF02781">
    <property type="entry name" value="G6PD_C"/>
    <property type="match status" value="1"/>
</dbReference>
<comment type="function">
    <text evidence="1">Cytosolic glucose-6-phosphate dehydrogenase that catalyzes the first and rate-limiting step of the oxidative branch within the pentose phosphate pathway/shunt, an alternative route to glycolysis for the dissimilation of carbohydrates and a major source of reducing power and metabolic intermediates for fatty acid and nucleic acid biosynthetic processes.</text>
</comment>
<dbReference type="AlphaFoldDB" id="A0A7R8W1Q4"/>
<dbReference type="GO" id="GO:0005829">
    <property type="term" value="C:cytosol"/>
    <property type="evidence" value="ECO:0007669"/>
    <property type="project" value="UniProtKB-SubCell"/>
</dbReference>
<keyword evidence="9 13" id="KW-0521">NADP</keyword>
<proteinExistence type="inferred from homology"/>
<dbReference type="NCBIfam" id="TIGR00871">
    <property type="entry name" value="zwf"/>
    <property type="match status" value="1"/>
</dbReference>
<keyword evidence="11 13" id="KW-0119">Carbohydrate metabolism</keyword>
<dbReference type="PROSITE" id="PS00069">
    <property type="entry name" value="G6P_DEHYDROGENASE"/>
    <property type="match status" value="1"/>
</dbReference>
<dbReference type="Pfam" id="PF00479">
    <property type="entry name" value="G6PD_N"/>
    <property type="match status" value="1"/>
</dbReference>
<evidence type="ECO:0000256" key="13">
    <source>
        <dbReference type="RuleBase" id="RU362120"/>
    </source>
</evidence>
<evidence type="ECO:0000256" key="3">
    <source>
        <dbReference type="ARBA" id="ARBA00004937"/>
    </source>
</evidence>
<dbReference type="InterPro" id="IPR036291">
    <property type="entry name" value="NAD(P)-bd_dom_sf"/>
</dbReference>
<dbReference type="PANTHER" id="PTHR23429:SF0">
    <property type="entry name" value="GLUCOSE-6-PHOSPHATE 1-DEHYDROGENASE"/>
    <property type="match status" value="1"/>
</dbReference>